<sequence length="148" mass="16564">MFSEVECVKVKTKSALPGTRTLPERPAYPPCIARNDFFPVAGTLWPLVYYCSSDHSHTIRCGSKLKLLHPAEDDDGKILTQRRMRTSVWSSLQRLLSAPTPENVPGGQHFPSNDDVQTDDYHRLAPLSGGGFLRHQCTEIGLMIRLLC</sequence>
<protein>
    <submittedName>
        <fullName evidence="1">Uncharacterized protein</fullName>
    </submittedName>
</protein>
<accession>A0A4Y2BZ64</accession>
<proteinExistence type="predicted"/>
<comment type="caution">
    <text evidence="1">The sequence shown here is derived from an EMBL/GenBank/DDBJ whole genome shotgun (WGS) entry which is preliminary data.</text>
</comment>
<gene>
    <name evidence="1" type="ORF">AVEN_254135_1</name>
</gene>
<keyword evidence="2" id="KW-1185">Reference proteome</keyword>
<reference evidence="1 2" key="1">
    <citation type="journal article" date="2019" name="Sci. Rep.">
        <title>Orb-weaving spider Araneus ventricosus genome elucidates the spidroin gene catalogue.</title>
        <authorList>
            <person name="Kono N."/>
            <person name="Nakamura H."/>
            <person name="Ohtoshi R."/>
            <person name="Moran D.A.P."/>
            <person name="Shinohara A."/>
            <person name="Yoshida Y."/>
            <person name="Fujiwara M."/>
            <person name="Mori M."/>
            <person name="Tomita M."/>
            <person name="Arakawa K."/>
        </authorList>
    </citation>
    <scope>NUCLEOTIDE SEQUENCE [LARGE SCALE GENOMIC DNA]</scope>
</reference>
<name>A0A4Y2BZ64_ARAVE</name>
<organism evidence="1 2">
    <name type="scientific">Araneus ventricosus</name>
    <name type="common">Orbweaver spider</name>
    <name type="synonym">Epeira ventricosa</name>
    <dbReference type="NCBI Taxonomy" id="182803"/>
    <lineage>
        <taxon>Eukaryota</taxon>
        <taxon>Metazoa</taxon>
        <taxon>Ecdysozoa</taxon>
        <taxon>Arthropoda</taxon>
        <taxon>Chelicerata</taxon>
        <taxon>Arachnida</taxon>
        <taxon>Araneae</taxon>
        <taxon>Araneomorphae</taxon>
        <taxon>Entelegynae</taxon>
        <taxon>Araneoidea</taxon>
        <taxon>Araneidae</taxon>
        <taxon>Araneus</taxon>
    </lineage>
</organism>
<evidence type="ECO:0000313" key="1">
    <source>
        <dbReference type="EMBL" id="GBL97099.1"/>
    </source>
</evidence>
<dbReference type="Proteomes" id="UP000499080">
    <property type="component" value="Unassembled WGS sequence"/>
</dbReference>
<dbReference type="EMBL" id="BGPR01000126">
    <property type="protein sequence ID" value="GBL97099.1"/>
    <property type="molecule type" value="Genomic_DNA"/>
</dbReference>
<dbReference type="AlphaFoldDB" id="A0A4Y2BZ64"/>
<evidence type="ECO:0000313" key="2">
    <source>
        <dbReference type="Proteomes" id="UP000499080"/>
    </source>
</evidence>